<dbReference type="KEGG" id="pno:SNOG_13297"/>
<reference evidence="2" key="1">
    <citation type="journal article" date="2007" name="Plant Cell">
        <title>Dothideomycete-plant interactions illuminated by genome sequencing and EST analysis of the wheat pathogen Stagonospora nodorum.</title>
        <authorList>
            <person name="Hane J.K."/>
            <person name="Lowe R.G."/>
            <person name="Solomon P.S."/>
            <person name="Tan K.C."/>
            <person name="Schoch C.L."/>
            <person name="Spatafora J.W."/>
            <person name="Crous P.W."/>
            <person name="Kodira C."/>
            <person name="Birren B.W."/>
            <person name="Galagan J.E."/>
            <person name="Torriani S.F."/>
            <person name="McDonald B.A."/>
            <person name="Oliver R.P."/>
        </authorList>
    </citation>
    <scope>NUCLEOTIDE SEQUENCE [LARGE SCALE GENOMIC DNA]</scope>
    <source>
        <strain evidence="2">SN15 / ATCC MYA-4574 / FGSC 10173</strain>
    </source>
</reference>
<dbReference type="GeneID" id="5980423"/>
<evidence type="ECO:0000313" key="2">
    <source>
        <dbReference type="Proteomes" id="UP000001055"/>
    </source>
</evidence>
<proteinExistence type="predicted"/>
<protein>
    <submittedName>
        <fullName evidence="1">Uncharacterized protein</fullName>
    </submittedName>
</protein>
<dbReference type="Proteomes" id="UP000001055">
    <property type="component" value="Unassembled WGS sequence"/>
</dbReference>
<dbReference type="HOGENOM" id="CLU_1787513_0_0_1"/>
<dbReference type="EMBL" id="CH445350">
    <property type="protein sequence ID" value="EAT79181.1"/>
    <property type="molecule type" value="Genomic_DNA"/>
</dbReference>
<accession>Q0U4L7</accession>
<dbReference type="AlphaFoldDB" id="Q0U4L7"/>
<evidence type="ECO:0000313" key="1">
    <source>
        <dbReference type="EMBL" id="EAT79181.1"/>
    </source>
</evidence>
<organism evidence="1 2">
    <name type="scientific">Phaeosphaeria nodorum (strain SN15 / ATCC MYA-4574 / FGSC 10173)</name>
    <name type="common">Glume blotch fungus</name>
    <name type="synonym">Parastagonospora nodorum</name>
    <dbReference type="NCBI Taxonomy" id="321614"/>
    <lineage>
        <taxon>Eukaryota</taxon>
        <taxon>Fungi</taxon>
        <taxon>Dikarya</taxon>
        <taxon>Ascomycota</taxon>
        <taxon>Pezizomycotina</taxon>
        <taxon>Dothideomycetes</taxon>
        <taxon>Pleosporomycetidae</taxon>
        <taxon>Pleosporales</taxon>
        <taxon>Pleosporineae</taxon>
        <taxon>Phaeosphaeriaceae</taxon>
        <taxon>Parastagonospora</taxon>
    </lineage>
</organism>
<dbReference type="InParanoid" id="Q0U4L7"/>
<sequence length="145" mass="15848">MLPHVPAPGATSAIVSLPTAFQVFGLCDASISTAALSQPGGPPQTFLIKKRISNQLSAYRNDSASALKRTGRDHLGLWHVQCRYFQRTTRRRLEALTLHQLAATTAASVCGDWRSHRDAENAGFSFVRQHSVALADFRLFTIIGT</sequence>
<name>Q0U4L7_PHANO</name>
<dbReference type="RefSeq" id="XP_001803506.1">
    <property type="nucleotide sequence ID" value="XM_001803454.1"/>
</dbReference>
<gene>
    <name evidence="1" type="ORF">SNOG_13297</name>
</gene>